<dbReference type="GO" id="GO:0016757">
    <property type="term" value="F:glycosyltransferase activity"/>
    <property type="evidence" value="ECO:0000318"/>
    <property type="project" value="GO_Central"/>
</dbReference>
<organism evidence="2 3">
    <name type="scientific">Chlamydomonas reinhardtii</name>
    <name type="common">Chlamydomonas smithii</name>
    <dbReference type="NCBI Taxonomy" id="3055"/>
    <lineage>
        <taxon>Eukaryota</taxon>
        <taxon>Viridiplantae</taxon>
        <taxon>Chlorophyta</taxon>
        <taxon>core chlorophytes</taxon>
        <taxon>Chlorophyceae</taxon>
        <taxon>CS clade</taxon>
        <taxon>Chlamydomonadales</taxon>
        <taxon>Chlamydomonadaceae</taxon>
        <taxon>Chlamydomonas</taxon>
    </lineage>
</organism>
<feature type="compositionally biased region" description="Acidic residues" evidence="1">
    <location>
        <begin position="373"/>
        <end position="401"/>
    </location>
</feature>
<dbReference type="Gramene" id="PNW79650">
    <property type="protein sequence ID" value="PNW79650"/>
    <property type="gene ID" value="CHLRE_08g361551v5"/>
</dbReference>
<feature type="compositionally biased region" description="Basic and acidic residues" evidence="1">
    <location>
        <begin position="424"/>
        <end position="433"/>
    </location>
</feature>
<dbReference type="KEGG" id="cre:CHLRE_08g361551v5"/>
<evidence type="ECO:0000313" key="2">
    <source>
        <dbReference type="EMBL" id="PNW79650.1"/>
    </source>
</evidence>
<evidence type="ECO:0000256" key="1">
    <source>
        <dbReference type="SAM" id="MobiDB-lite"/>
    </source>
</evidence>
<dbReference type="OrthoDB" id="534338at2759"/>
<feature type="compositionally biased region" description="Acidic residues" evidence="1">
    <location>
        <begin position="461"/>
        <end position="485"/>
    </location>
</feature>
<reference evidence="2 3" key="1">
    <citation type="journal article" date="2007" name="Science">
        <title>The Chlamydomonas genome reveals the evolution of key animal and plant functions.</title>
        <authorList>
            <person name="Merchant S.S."/>
            <person name="Prochnik S.E."/>
            <person name="Vallon O."/>
            <person name="Harris E.H."/>
            <person name="Karpowicz S.J."/>
            <person name="Witman G.B."/>
            <person name="Terry A."/>
            <person name="Salamov A."/>
            <person name="Fritz-Laylin L.K."/>
            <person name="Marechal-Drouard L."/>
            <person name="Marshall W.F."/>
            <person name="Qu L.H."/>
            <person name="Nelson D.R."/>
            <person name="Sanderfoot A.A."/>
            <person name="Spalding M.H."/>
            <person name="Kapitonov V.V."/>
            <person name="Ren Q."/>
            <person name="Ferris P."/>
            <person name="Lindquist E."/>
            <person name="Shapiro H."/>
            <person name="Lucas S.M."/>
            <person name="Grimwood J."/>
            <person name="Schmutz J."/>
            <person name="Cardol P."/>
            <person name="Cerutti H."/>
            <person name="Chanfreau G."/>
            <person name="Chen C.L."/>
            <person name="Cognat V."/>
            <person name="Croft M.T."/>
            <person name="Dent R."/>
            <person name="Dutcher S."/>
            <person name="Fernandez E."/>
            <person name="Fukuzawa H."/>
            <person name="Gonzalez-Ballester D."/>
            <person name="Gonzalez-Halphen D."/>
            <person name="Hallmann A."/>
            <person name="Hanikenne M."/>
            <person name="Hippler M."/>
            <person name="Inwood W."/>
            <person name="Jabbari K."/>
            <person name="Kalanon M."/>
            <person name="Kuras R."/>
            <person name="Lefebvre P.A."/>
            <person name="Lemaire S.D."/>
            <person name="Lobanov A.V."/>
            <person name="Lohr M."/>
            <person name="Manuell A."/>
            <person name="Meier I."/>
            <person name="Mets L."/>
            <person name="Mittag M."/>
            <person name="Mittelmeier T."/>
            <person name="Moroney J.V."/>
            <person name="Moseley J."/>
            <person name="Napoli C."/>
            <person name="Nedelcu A.M."/>
            <person name="Niyogi K."/>
            <person name="Novoselov S.V."/>
            <person name="Paulsen I.T."/>
            <person name="Pazour G."/>
            <person name="Purton S."/>
            <person name="Ral J.P."/>
            <person name="Riano-Pachon D.M."/>
            <person name="Riekhof W."/>
            <person name="Rymarquis L."/>
            <person name="Schroda M."/>
            <person name="Stern D."/>
            <person name="Umen J."/>
            <person name="Willows R."/>
            <person name="Wilson N."/>
            <person name="Zimmer S.L."/>
            <person name="Allmer J."/>
            <person name="Balk J."/>
            <person name="Bisova K."/>
            <person name="Chen C.J."/>
            <person name="Elias M."/>
            <person name="Gendler K."/>
            <person name="Hauser C."/>
            <person name="Lamb M.R."/>
            <person name="Ledford H."/>
            <person name="Long J.C."/>
            <person name="Minagawa J."/>
            <person name="Page M.D."/>
            <person name="Pan J."/>
            <person name="Pootakham W."/>
            <person name="Roje S."/>
            <person name="Rose A."/>
            <person name="Stahlberg E."/>
            <person name="Terauchi A.M."/>
            <person name="Yang P."/>
            <person name="Ball S."/>
            <person name="Bowler C."/>
            <person name="Dieckmann C.L."/>
            <person name="Gladyshev V.N."/>
            <person name="Green P."/>
            <person name="Jorgensen R."/>
            <person name="Mayfield S."/>
            <person name="Mueller-Roeber B."/>
            <person name="Rajamani S."/>
            <person name="Sayre R.T."/>
            <person name="Brokstein P."/>
            <person name="Dubchak I."/>
            <person name="Goodstein D."/>
            <person name="Hornick L."/>
            <person name="Huang Y.W."/>
            <person name="Jhaveri J."/>
            <person name="Luo Y."/>
            <person name="Martinez D."/>
            <person name="Ngau W.C."/>
            <person name="Otillar B."/>
            <person name="Poliakov A."/>
            <person name="Porter A."/>
            <person name="Szajkowski L."/>
            <person name="Werner G."/>
            <person name="Zhou K."/>
            <person name="Grigoriev I.V."/>
            <person name="Rokhsar D.S."/>
            <person name="Grossman A.R."/>
        </authorList>
    </citation>
    <scope>NUCLEOTIDE SEQUENCE [LARGE SCALE GENOMIC DNA]</scope>
    <source>
        <strain evidence="3">CC-503</strain>
    </source>
</reference>
<dbReference type="GO" id="GO:0005794">
    <property type="term" value="C:Golgi apparatus"/>
    <property type="evidence" value="ECO:0000318"/>
    <property type="project" value="GO_Central"/>
</dbReference>
<dbReference type="GeneID" id="66054305"/>
<dbReference type="AlphaFoldDB" id="A0A2K3DGI2"/>
<dbReference type="PANTHER" id="PTHR31288">
    <property type="entry name" value="O-FUCOSYLTRANSFERASE FAMILY PROTEIN"/>
    <property type="match status" value="1"/>
</dbReference>
<dbReference type="RefSeq" id="XP_042921827.1">
    <property type="nucleotide sequence ID" value="XM_043064826.1"/>
</dbReference>
<sequence length="522" mass="58730">MAIRELFDLDLLRSFNVTFIQLHELRKHWNGQLDMLLYFRDDAFPAVRRLVDKHMGLKPPRQEGWVRSPVSVERGCSAEKVEELRAMLASRPYRYVAMISYDDFAMETHKLAGTLLYDCGQDLCCAAYKARSPLLRKSPHVYELAGNFIRDKIGKHNKFIAAHIRPMPDDCVELWKRPEEDLDPKQLEEICRTDFMYYRFVSNLQALQRKHNISTVFIMTHPVIRPRVFRMLKAGGISPVYMDMAELNASLHRQPSPQQQQQQAGRGPRITTPLSVSLLAVVEEAVSAAATVFLGTAESSMTGMIVQERLARGTAPASSYYMSSAPECAELPCPLPRYYATGYEERLRGKEWAGGRHTHRAAPPPLRAGAVAQEEDWAEGEGEGGEGGAEEVEGEGEEGEEGGGGPRARRRDEDSSEEEEDAIEGERVAGRSAEEEEAVQGSGRSVRGRKRRREDEPAHEGEEEQGEVEAAEADAGASEEEEEEELRLSLARRQLSRPRWAVARRGTARARRWLTVAARAKR</sequence>
<dbReference type="Proteomes" id="UP000006906">
    <property type="component" value="Chromosome 8"/>
</dbReference>
<dbReference type="Gene3D" id="3.40.50.11350">
    <property type="match status" value="1"/>
</dbReference>
<dbReference type="EMBL" id="CM008969">
    <property type="protein sequence ID" value="PNW79650.1"/>
    <property type="molecule type" value="Genomic_DNA"/>
</dbReference>
<protein>
    <recommendedName>
        <fullName evidence="4">O-fucosyltransferase family protein</fullName>
    </recommendedName>
</protein>
<evidence type="ECO:0000313" key="3">
    <source>
        <dbReference type="Proteomes" id="UP000006906"/>
    </source>
</evidence>
<keyword evidence="3" id="KW-1185">Reference proteome</keyword>
<evidence type="ECO:0008006" key="4">
    <source>
        <dbReference type="Google" id="ProtNLM"/>
    </source>
</evidence>
<dbReference type="ExpressionAtlas" id="A0A2K3DGI2">
    <property type="expression patterns" value="baseline and differential"/>
</dbReference>
<name>A0A2K3DGI2_CHLRE</name>
<gene>
    <name evidence="2" type="ORF">CHLRE_08g361551v5</name>
</gene>
<feature type="compositionally biased region" description="Acidic residues" evidence="1">
    <location>
        <begin position="414"/>
        <end position="423"/>
    </location>
</feature>
<proteinExistence type="predicted"/>
<dbReference type="CDD" id="cd11296">
    <property type="entry name" value="O-FucT_like"/>
    <property type="match status" value="1"/>
</dbReference>
<dbReference type="InParanoid" id="A0A2K3DGI2"/>
<dbReference type="PANTHER" id="PTHR31288:SF22">
    <property type="entry name" value="O-FUCOSYLTRANSFERASE 9"/>
    <property type="match status" value="1"/>
</dbReference>
<accession>A0A2K3DGI2</accession>
<dbReference type="InterPro" id="IPR024709">
    <property type="entry name" value="FucosylTrfase_pln"/>
</dbReference>
<feature type="region of interest" description="Disordered" evidence="1">
    <location>
        <begin position="355"/>
        <end position="489"/>
    </location>
</feature>